<dbReference type="SUPFAM" id="SSF53300">
    <property type="entry name" value="vWA-like"/>
    <property type="match status" value="1"/>
</dbReference>
<dbReference type="InterPro" id="IPR056800">
    <property type="entry name" value="vWA_Ro60"/>
</dbReference>
<dbReference type="InterPro" id="IPR036465">
    <property type="entry name" value="vWFA_dom_sf"/>
</dbReference>
<dbReference type="PANTHER" id="PTHR14202">
    <property type="entry name" value="60 KDA RIBONUCLEOPROTEIN SSA/RO"/>
    <property type="match status" value="1"/>
</dbReference>
<dbReference type="SUPFAM" id="SSF140864">
    <property type="entry name" value="TROVE domain-like"/>
    <property type="match status" value="1"/>
</dbReference>
<gene>
    <name evidence="9" type="primary">trove2</name>
    <name evidence="9" type="ORF">AWC38_SpisGene5496</name>
</gene>
<protein>
    <submittedName>
        <fullName evidence="9">60 kDa SS-A/Ro ribonucleoprotein</fullName>
    </submittedName>
</protein>
<keyword evidence="3" id="KW-0963">Cytoplasm</keyword>
<dbReference type="STRING" id="50429.A0A2B4SLG4"/>
<dbReference type="AlphaFoldDB" id="A0A2B4SLG4"/>
<evidence type="ECO:0000259" key="8">
    <source>
        <dbReference type="PROSITE" id="PS50988"/>
    </source>
</evidence>
<evidence type="ECO:0000256" key="7">
    <source>
        <dbReference type="SAM" id="MobiDB-lite"/>
    </source>
</evidence>
<dbReference type="PANTHER" id="PTHR14202:SF0">
    <property type="entry name" value="RNA-BINDING PROTEIN RO60"/>
    <property type="match status" value="1"/>
</dbReference>
<name>A0A2B4SLG4_STYPI</name>
<reference evidence="10" key="1">
    <citation type="journal article" date="2017" name="bioRxiv">
        <title>Comparative analysis of the genomes of Stylophora pistillata and Acropora digitifera provides evidence for extensive differences between species of corals.</title>
        <authorList>
            <person name="Voolstra C.R."/>
            <person name="Li Y."/>
            <person name="Liew Y.J."/>
            <person name="Baumgarten S."/>
            <person name="Zoccola D."/>
            <person name="Flot J.-F."/>
            <person name="Tambutte S."/>
            <person name="Allemand D."/>
            <person name="Aranda M."/>
        </authorList>
    </citation>
    <scope>NUCLEOTIDE SEQUENCE [LARGE SCALE GENOMIC DNA]</scope>
</reference>
<evidence type="ECO:0000313" key="9">
    <source>
        <dbReference type="EMBL" id="PFX29720.1"/>
    </source>
</evidence>
<dbReference type="Pfam" id="PF05731">
    <property type="entry name" value="TROVE"/>
    <property type="match status" value="1"/>
</dbReference>
<evidence type="ECO:0000256" key="5">
    <source>
        <dbReference type="ARBA" id="ARBA00022884"/>
    </source>
</evidence>
<dbReference type="GO" id="GO:0003723">
    <property type="term" value="F:RNA binding"/>
    <property type="evidence" value="ECO:0007669"/>
    <property type="project" value="UniProtKB-KW"/>
</dbReference>
<dbReference type="Pfam" id="PF25045">
    <property type="entry name" value="vWA_Ro60"/>
    <property type="match status" value="1"/>
</dbReference>
<organism evidence="9 10">
    <name type="scientific">Stylophora pistillata</name>
    <name type="common">Smooth cauliflower coral</name>
    <dbReference type="NCBI Taxonomy" id="50429"/>
    <lineage>
        <taxon>Eukaryota</taxon>
        <taxon>Metazoa</taxon>
        <taxon>Cnidaria</taxon>
        <taxon>Anthozoa</taxon>
        <taxon>Hexacorallia</taxon>
        <taxon>Scleractinia</taxon>
        <taxon>Astrocoeniina</taxon>
        <taxon>Pocilloporidae</taxon>
        <taxon>Stylophora</taxon>
    </lineage>
</organism>
<comment type="caution">
    <text evidence="9">The sequence shown here is derived from an EMBL/GenBank/DDBJ whole genome shotgun (WGS) entry which is preliminary data.</text>
</comment>
<comment type="subcellular location">
    <subcellularLocation>
        <location evidence="1">Cytoplasm</location>
    </subcellularLocation>
</comment>
<feature type="region of interest" description="Disordered" evidence="7">
    <location>
        <begin position="1"/>
        <end position="26"/>
    </location>
</feature>
<dbReference type="InterPro" id="IPR040322">
    <property type="entry name" value="TROVE2"/>
</dbReference>
<evidence type="ECO:0000256" key="1">
    <source>
        <dbReference type="ARBA" id="ARBA00004496"/>
    </source>
</evidence>
<dbReference type="PROSITE" id="PS50988">
    <property type="entry name" value="TROVE"/>
    <property type="match status" value="1"/>
</dbReference>
<dbReference type="FunFam" id="3.40.50.410:FF:000033">
    <property type="entry name" value="60 kDa SS-A/Ro ribonucleoprotein"/>
    <property type="match status" value="1"/>
</dbReference>
<dbReference type="InterPro" id="IPR037214">
    <property type="entry name" value="TROVE_dom_sf"/>
</dbReference>
<evidence type="ECO:0000313" key="10">
    <source>
        <dbReference type="Proteomes" id="UP000225706"/>
    </source>
</evidence>
<sequence length="549" mass="60856">MAEGRAPQDVEMANDPSNTPQSEPIAANQVRNDAGGFVWQVDDLERFRRFLVLGSEGGTYYATQQQLGQQNAQALMRLIAEGRGPEAVKIIVKYSTEGRTAKQDPIILSLALCARSKHMETKRAAYAALGQVLRIPTHLFNFVEICETLSQPSTGWGRAHRKAIQQWYNGKKPRGLAMAVTKYKQRNGWSHRDVFRLCHVKPTDPAIQFVVKYVIKGFEAVKEDAGKAGVSQDITSVYTFLEAVEEAKTLGEDELVSAIRKHGMVREHIPTNHLNSSQIWEALLDKMPMTAMIRNLGKMTSVGVLGPLSDGMTKVCDRLRDEMSLKDARVHPFSILLALKQYQAGQGDKGKLTWQPNQAIVSALDEAFYIAFKTVEPTNKRYLLAIDVSGSMSWGNCNGTTITPRVASAAMAMLTARTEPQYHFVGFSHQLMPLNINSTQRLDTVLRVIEQVPMGGTDCAQPMLYAKEKNLKVDVFIIYTDCETWAGPVHPSEALKQYRVHSGIDAKLIVCAMTSNGFTLADPNDKGMLDMAGFDSAAPDIIRQFVLGF</sequence>
<evidence type="ECO:0000256" key="2">
    <source>
        <dbReference type="ARBA" id="ARBA00007814"/>
    </source>
</evidence>
<feature type="domain" description="TROVE" evidence="8">
    <location>
        <begin position="30"/>
        <end position="380"/>
    </location>
</feature>
<dbReference type="GO" id="GO:0046872">
    <property type="term" value="F:metal ion binding"/>
    <property type="evidence" value="ECO:0007669"/>
    <property type="project" value="UniProtKB-KW"/>
</dbReference>
<accession>A0A2B4SLG4</accession>
<keyword evidence="4" id="KW-0479">Metal-binding</keyword>
<keyword evidence="6 9" id="KW-0687">Ribonucleoprotein</keyword>
<dbReference type="GO" id="GO:1990904">
    <property type="term" value="C:ribonucleoprotein complex"/>
    <property type="evidence" value="ECO:0007669"/>
    <property type="project" value="UniProtKB-KW"/>
</dbReference>
<comment type="similarity">
    <text evidence="2">Belongs to the Ro 60 kDa family.</text>
</comment>
<evidence type="ECO:0000256" key="4">
    <source>
        <dbReference type="ARBA" id="ARBA00022723"/>
    </source>
</evidence>
<evidence type="ECO:0000256" key="6">
    <source>
        <dbReference type="ARBA" id="ARBA00023274"/>
    </source>
</evidence>
<dbReference type="Proteomes" id="UP000225706">
    <property type="component" value="Unassembled WGS sequence"/>
</dbReference>
<dbReference type="InterPro" id="IPR008858">
    <property type="entry name" value="TROVE_dom"/>
</dbReference>
<keyword evidence="10" id="KW-1185">Reference proteome</keyword>
<proteinExistence type="inferred from homology"/>
<dbReference type="OrthoDB" id="6098064at2759"/>
<evidence type="ECO:0000256" key="3">
    <source>
        <dbReference type="ARBA" id="ARBA00022490"/>
    </source>
</evidence>
<dbReference type="Gene3D" id="3.40.50.410">
    <property type="entry name" value="von Willebrand factor, type A domain"/>
    <property type="match status" value="2"/>
</dbReference>
<keyword evidence="5" id="KW-0694">RNA-binding</keyword>
<dbReference type="EMBL" id="LSMT01000061">
    <property type="protein sequence ID" value="PFX29720.1"/>
    <property type="molecule type" value="Genomic_DNA"/>
</dbReference>
<dbReference type="GO" id="GO:0005737">
    <property type="term" value="C:cytoplasm"/>
    <property type="evidence" value="ECO:0007669"/>
    <property type="project" value="UniProtKB-SubCell"/>
</dbReference>